<reference evidence="2" key="1">
    <citation type="submission" date="2025-05" db="UniProtKB">
        <authorList>
            <consortium name="EnsemblMetazoa"/>
        </authorList>
    </citation>
    <scope>IDENTIFICATION</scope>
</reference>
<dbReference type="SUPFAM" id="SSF56672">
    <property type="entry name" value="DNA/RNA polymerases"/>
    <property type="match status" value="1"/>
</dbReference>
<accession>A0ABM5KFR9</accession>
<protein>
    <recommendedName>
        <fullName evidence="1">Reverse transcriptase domain-containing protein</fullName>
    </recommendedName>
</protein>
<dbReference type="CDD" id="cd10442">
    <property type="entry name" value="GIY-YIG_PLEs"/>
    <property type="match status" value="1"/>
</dbReference>
<feature type="domain" description="Reverse transcriptase" evidence="1">
    <location>
        <begin position="329"/>
        <end position="574"/>
    </location>
</feature>
<organism evidence="2 3">
    <name type="scientific">Diabrotica virgifera virgifera</name>
    <name type="common">western corn rootworm</name>
    <dbReference type="NCBI Taxonomy" id="50390"/>
    <lineage>
        <taxon>Eukaryota</taxon>
        <taxon>Metazoa</taxon>
        <taxon>Ecdysozoa</taxon>
        <taxon>Arthropoda</taxon>
        <taxon>Hexapoda</taxon>
        <taxon>Insecta</taxon>
        <taxon>Pterygota</taxon>
        <taxon>Neoptera</taxon>
        <taxon>Endopterygota</taxon>
        <taxon>Coleoptera</taxon>
        <taxon>Polyphaga</taxon>
        <taxon>Cucujiformia</taxon>
        <taxon>Chrysomeloidea</taxon>
        <taxon>Chrysomelidae</taxon>
        <taxon>Galerucinae</taxon>
        <taxon>Diabroticina</taxon>
        <taxon>Diabroticites</taxon>
        <taxon>Diabrotica</taxon>
    </lineage>
</organism>
<dbReference type="InterPro" id="IPR043502">
    <property type="entry name" value="DNA/RNA_pol_sf"/>
</dbReference>
<dbReference type="PANTHER" id="PTHR21301:SF10">
    <property type="entry name" value="REVERSE TRANSCRIPTASE DOMAIN-CONTAINING PROTEIN"/>
    <property type="match status" value="1"/>
</dbReference>
<dbReference type="EnsemblMetazoa" id="XM_050653046.1">
    <property type="protein sequence ID" value="XP_050509003.1"/>
    <property type="gene ID" value="LOC126886191"/>
</dbReference>
<evidence type="ECO:0000313" key="2">
    <source>
        <dbReference type="EnsemblMetazoa" id="XP_050509003.1"/>
    </source>
</evidence>
<name>A0ABM5KFR9_DIAVI</name>
<dbReference type="RefSeq" id="XP_050509003.1">
    <property type="nucleotide sequence ID" value="XM_050653046.1"/>
</dbReference>
<dbReference type="GeneID" id="126886191"/>
<dbReference type="InterPro" id="IPR000477">
    <property type="entry name" value="RT_dom"/>
</dbReference>
<dbReference type="PANTHER" id="PTHR21301">
    <property type="entry name" value="REVERSE TRANSCRIPTASE"/>
    <property type="match status" value="1"/>
</dbReference>
<dbReference type="InterPro" id="IPR058912">
    <property type="entry name" value="HTH_animal"/>
</dbReference>
<evidence type="ECO:0000259" key="1">
    <source>
        <dbReference type="PROSITE" id="PS50878"/>
    </source>
</evidence>
<dbReference type="PROSITE" id="PS50878">
    <property type="entry name" value="RT_POL"/>
    <property type="match status" value="1"/>
</dbReference>
<proteinExistence type="predicted"/>
<evidence type="ECO:0000313" key="3">
    <source>
        <dbReference type="Proteomes" id="UP001652700"/>
    </source>
</evidence>
<keyword evidence="3" id="KW-1185">Reference proteome</keyword>
<sequence length="834" mass="96488">MSFLGGFFHNIRLEYGDNNVISLKQWSKLCHKLAKLEARRLFLLECRRRKQTPTFIQNQIDRLVNTTFRATRGSVRRRVDNFESQVRVRLLNISIHSVHHDIKTITQRIQSITSCLRNSLPAHIINNFDRRLLNQFNFTVNKSLETLQKKIANLGITPFSKIKHQQKWFKNLTDIDLPPNVSKLLALGPKFGLAPTLKDYSICNLLSDVENILTDSDSPDLIQLRSSANNIILNYTNAPKKSQSEIDRVYIETKTFLKDHPELLVLLSDKGNTTVLMYRDQYMELSQSLLNDDQYYRSLPRNPTITFTSKINKHISNLKRSNIITDVVAKALNNYNGIAPRFYCLPKIHKPQLSMRPIVSSINSPNCNIAKFLANILSTSYDHNNEFNISDSFKFSEFINNFQLPIGFQIVSFDVVSLFTNLPLPVVLSSLHNHWNQIQPHCPFGWETFVELLKLVFDTNYFVYNDKFYLQIFGTPMGSSISPLLVGFVLDDLILDRLSLLDYNIPFVKRYVDDLILAVPTDQILNTLSVFNDYNPHLQFTCEMEENNTIPFLDMLVVRGTDNILRTKWFRKSVASNRFLNYYSFHPKRFKHNLVQGLALRTHRLSHPLYRSEASILLKTILGENSYPISLINRYICSTSRALLDQTYSNLGGVHDSPQVNIEIQRDEVSTSVSPHRYCSLPYFPYLTEKLTKLFKPLSTKIGIKNCKTVGNLFSRTKTPIDIWEKSNVVYNIPCKDCHLKYIGHKKRTLKSRVTSHRSDIRCNKHSCALSSHSISLNHQIDFDNIKSLGSESNFYKRTFLEMTHILREKDSMNKRTDIDNLSIIYHSLLLNNP</sequence>
<dbReference type="Proteomes" id="UP001652700">
    <property type="component" value="Unplaced"/>
</dbReference>
<dbReference type="Pfam" id="PF26215">
    <property type="entry name" value="HTH_animal"/>
    <property type="match status" value="1"/>
</dbReference>